<dbReference type="EMBL" id="JABDJR010000608">
    <property type="protein sequence ID" value="NNF08077.1"/>
    <property type="molecule type" value="Genomic_DNA"/>
</dbReference>
<feature type="signal peptide" evidence="1">
    <location>
        <begin position="1"/>
        <end position="20"/>
    </location>
</feature>
<proteinExistence type="predicted"/>
<evidence type="ECO:0008006" key="4">
    <source>
        <dbReference type="Google" id="ProtNLM"/>
    </source>
</evidence>
<feature type="chain" id="PRO_5030536380" description="Carbohydrate binding module xylan-binding domain-containing protein" evidence="1">
    <location>
        <begin position="21"/>
        <end position="195"/>
    </location>
</feature>
<name>A0A7Y2H3Q4_UNCEI</name>
<reference evidence="2 3" key="1">
    <citation type="submission" date="2020-03" db="EMBL/GenBank/DDBJ databases">
        <title>Metabolic flexibility allows generalist bacteria to become dominant in a frequently disturbed ecosystem.</title>
        <authorList>
            <person name="Chen Y.-J."/>
            <person name="Leung P.M."/>
            <person name="Bay S.K."/>
            <person name="Hugenholtz P."/>
            <person name="Kessler A.J."/>
            <person name="Shelley G."/>
            <person name="Waite D.W."/>
            <person name="Cook P.L."/>
            <person name="Greening C."/>
        </authorList>
    </citation>
    <scope>NUCLEOTIDE SEQUENCE [LARGE SCALE GENOMIC DNA]</scope>
    <source>
        <strain evidence="2">SS_bin_28</strain>
    </source>
</reference>
<comment type="caution">
    <text evidence="2">The sequence shown here is derived from an EMBL/GenBank/DDBJ whole genome shotgun (WGS) entry which is preliminary data.</text>
</comment>
<evidence type="ECO:0000313" key="2">
    <source>
        <dbReference type="EMBL" id="NNF08077.1"/>
    </source>
</evidence>
<evidence type="ECO:0000256" key="1">
    <source>
        <dbReference type="SAM" id="SignalP"/>
    </source>
</evidence>
<dbReference type="Proteomes" id="UP000547674">
    <property type="component" value="Unassembled WGS sequence"/>
</dbReference>
<keyword evidence="1" id="KW-0732">Signal</keyword>
<gene>
    <name evidence="2" type="ORF">HKN21_15040</name>
</gene>
<sequence length="195" mass="21270">MKWQSLALLGALIFPVSGSAQIVNGDFSEDGLIGWQVEQPQQSAPGVLGSAEPTHGWIINEIDHMAVFLVSATLTPAETGCIWQEFSCGEEGAEGMCEIKFDYRLLYDSGLETAARVLVLIDGAKLFSSGDTQDDLEFDTISFPIPPGDHLIKLCLEVDTGISAWRVNFDNVSATYMENVATEAATWSSIKRIHR</sequence>
<evidence type="ECO:0000313" key="3">
    <source>
        <dbReference type="Proteomes" id="UP000547674"/>
    </source>
</evidence>
<organism evidence="2 3">
    <name type="scientific">Eiseniibacteriota bacterium</name>
    <dbReference type="NCBI Taxonomy" id="2212470"/>
    <lineage>
        <taxon>Bacteria</taxon>
        <taxon>Candidatus Eiseniibacteriota</taxon>
    </lineage>
</organism>
<accession>A0A7Y2H3Q4</accession>
<protein>
    <recommendedName>
        <fullName evidence="4">Carbohydrate binding module xylan-binding domain-containing protein</fullName>
    </recommendedName>
</protein>
<dbReference type="AlphaFoldDB" id="A0A7Y2H3Q4"/>